<feature type="transmembrane region" description="Helical" evidence="7">
    <location>
        <begin position="355"/>
        <end position="374"/>
    </location>
</feature>
<dbReference type="PANTHER" id="PTHR33885:SF3">
    <property type="entry name" value="PHAGE SHOCK PROTEIN C"/>
    <property type="match status" value="1"/>
</dbReference>
<dbReference type="EMBL" id="CAQI01000034">
    <property type="protein sequence ID" value="CCQ45276.1"/>
    <property type="molecule type" value="Genomic_DNA"/>
</dbReference>
<keyword evidence="4 7" id="KW-1133">Transmembrane helix</keyword>
<feature type="transmembrane region" description="Helical" evidence="7">
    <location>
        <begin position="94"/>
        <end position="121"/>
    </location>
</feature>
<feature type="transmembrane region" description="Helical" evidence="7">
    <location>
        <begin position="141"/>
        <end position="163"/>
    </location>
</feature>
<feature type="region of interest" description="Disordered" evidence="6">
    <location>
        <begin position="266"/>
        <end position="293"/>
    </location>
</feature>
<comment type="subcellular location">
    <subcellularLocation>
        <location evidence="1">Cell membrane</location>
        <topology evidence="1">Single-pass membrane protein</topology>
    </subcellularLocation>
</comment>
<feature type="domain" description="Phage shock protein PspC N-terminal" evidence="8">
    <location>
        <begin position="74"/>
        <end position="123"/>
    </location>
</feature>
<keyword evidence="5 7" id="KW-0472">Membrane</keyword>
<evidence type="ECO:0000313" key="10">
    <source>
        <dbReference type="Proteomes" id="UP000035722"/>
    </source>
</evidence>
<feature type="region of interest" description="Disordered" evidence="6">
    <location>
        <begin position="1"/>
        <end position="32"/>
    </location>
</feature>
<evidence type="ECO:0000256" key="4">
    <source>
        <dbReference type="ARBA" id="ARBA00022989"/>
    </source>
</evidence>
<keyword evidence="2" id="KW-1003">Cell membrane</keyword>
<dbReference type="AlphaFoldDB" id="A0A024H0L0"/>
<evidence type="ECO:0000256" key="2">
    <source>
        <dbReference type="ARBA" id="ARBA00022475"/>
    </source>
</evidence>
<evidence type="ECO:0000313" key="9">
    <source>
        <dbReference type="EMBL" id="CCQ45276.1"/>
    </source>
</evidence>
<evidence type="ECO:0000256" key="1">
    <source>
        <dbReference type="ARBA" id="ARBA00004162"/>
    </source>
</evidence>
<feature type="transmembrane region" description="Helical" evidence="7">
    <location>
        <begin position="170"/>
        <end position="189"/>
    </location>
</feature>
<feature type="compositionally biased region" description="Low complexity" evidence="6">
    <location>
        <begin position="1"/>
        <end position="22"/>
    </location>
</feature>
<evidence type="ECO:0000259" key="8">
    <source>
        <dbReference type="Pfam" id="PF04024"/>
    </source>
</evidence>
<dbReference type="InterPro" id="IPR007168">
    <property type="entry name" value="Phageshock_PspC_N"/>
</dbReference>
<dbReference type="GO" id="GO:0005886">
    <property type="term" value="C:plasma membrane"/>
    <property type="evidence" value="ECO:0007669"/>
    <property type="project" value="UniProtKB-SubCell"/>
</dbReference>
<keyword evidence="10" id="KW-1185">Reference proteome</keyword>
<proteinExistence type="predicted"/>
<evidence type="ECO:0000256" key="6">
    <source>
        <dbReference type="SAM" id="MobiDB-lite"/>
    </source>
</evidence>
<reference evidence="10" key="1">
    <citation type="journal article" date="2014" name="Genome Announc.">
        <title>Genome Sequence of Arthrobacter siccitolerans 4J27, a Xeroprotectant-Producing Desiccation-Tolerant Microorganism.</title>
        <authorList>
            <person name="Manzanera M."/>
            <person name="Santa-Cruz-Calvo L."/>
            <person name="Vilchez J.I."/>
            <person name="Garcia-Fontana C."/>
            <person name="Silva-Castro G.A."/>
            <person name="Calvo C."/>
            <person name="Gonzalez-Lopez J."/>
        </authorList>
    </citation>
    <scope>NUCLEOTIDE SEQUENCE [LARGE SCALE GENOMIC DNA]</scope>
    <source>
        <strain evidence="10">4J27</strain>
    </source>
</reference>
<accession>A0A024H0L0</accession>
<protein>
    <submittedName>
        <fullName evidence="9">PspC domain protein</fullName>
    </submittedName>
</protein>
<comment type="caution">
    <text evidence="9">The sequence shown here is derived from an EMBL/GenBank/DDBJ whole genome shotgun (WGS) entry which is preliminary data.</text>
</comment>
<gene>
    <name evidence="9" type="ORF">ARTSIC4J27_1214</name>
</gene>
<dbReference type="InterPro" id="IPR052027">
    <property type="entry name" value="PspC"/>
</dbReference>
<dbReference type="PANTHER" id="PTHR33885">
    <property type="entry name" value="PHAGE SHOCK PROTEIN C"/>
    <property type="match status" value="1"/>
</dbReference>
<evidence type="ECO:0000256" key="3">
    <source>
        <dbReference type="ARBA" id="ARBA00022692"/>
    </source>
</evidence>
<organism evidence="9 10">
    <name type="scientific">Pseudarthrobacter siccitolerans</name>
    <dbReference type="NCBI Taxonomy" id="861266"/>
    <lineage>
        <taxon>Bacteria</taxon>
        <taxon>Bacillati</taxon>
        <taxon>Actinomycetota</taxon>
        <taxon>Actinomycetes</taxon>
        <taxon>Micrococcales</taxon>
        <taxon>Micrococcaceae</taxon>
        <taxon>Pseudarthrobacter</taxon>
    </lineage>
</organism>
<keyword evidence="3 7" id="KW-0812">Transmembrane</keyword>
<dbReference type="STRING" id="861266.ARTSIC4J27_1214"/>
<evidence type="ECO:0000256" key="5">
    <source>
        <dbReference type="ARBA" id="ARBA00023136"/>
    </source>
</evidence>
<feature type="compositionally biased region" description="Polar residues" evidence="6">
    <location>
        <begin position="468"/>
        <end position="477"/>
    </location>
</feature>
<dbReference type="Proteomes" id="UP000035722">
    <property type="component" value="Unassembled WGS sequence"/>
</dbReference>
<feature type="region of interest" description="Disordered" evidence="6">
    <location>
        <begin position="458"/>
        <end position="477"/>
    </location>
</feature>
<dbReference type="Pfam" id="PF04024">
    <property type="entry name" value="PspC"/>
    <property type="match status" value="1"/>
</dbReference>
<feature type="transmembrane region" description="Helical" evidence="7">
    <location>
        <begin position="328"/>
        <end position="349"/>
    </location>
</feature>
<sequence>MRESSSGSTGEPGPGSTSAPGEDTSSGAYTGPYTGPSAGTYSAPNAGSYAYAGMPGRQADFFGWVRSQGISRGQDRWIGGVSSGIAHRMGIDPLIVRGVFIVLTLFAGIGVLLYGLAWAFLPEPDGRIHVQEAGAGRWTSGMTGSLIATILGFSGLGGGFWGWGNHGFGAFLWTIFWVGGAIYLIYYLVQRNKAAAGIPAGAAAAASGTNAYAAGSSTATTPPYSDVAGTGPFTGSPYGGTSSGTPSGSGYNGSGYSSGAYGGSGSGGSGWDNRRSGGALPPQSPTPKVRPAGPGAPAVAIIAGSALLVGAGLKALDVTNVINLGDSTNAIAWASAAAVLGLGILLMGLRGKTAGILSFFAVAALIVGGIFNVVGNNGDRMRFQELDWAPISIEDARNGLDVAGSRGTVDLTQLDTNAPLTSDVVVPLDIAASNVTIVIPDKVPVDIKADMAMGNIHESGGNRGGITTRESSYNSDEPGSHLIIEIDGAFSNVTIEEGN</sequence>
<evidence type="ECO:0000256" key="7">
    <source>
        <dbReference type="SAM" id="Phobius"/>
    </source>
</evidence>
<name>A0A024H0L0_9MICC</name>